<keyword evidence="5" id="KW-0479">Metal-binding</keyword>
<dbReference type="Gene3D" id="3.40.50.150">
    <property type="entry name" value="Vaccinia Virus protein VP39"/>
    <property type="match status" value="1"/>
</dbReference>
<feature type="binding site" evidence="5">
    <location>
        <position position="154"/>
    </location>
    <ligand>
        <name>Mg(2+)</name>
        <dbReference type="ChEBI" id="CHEBI:18420"/>
    </ligand>
</feature>
<feature type="binding site" evidence="5">
    <location>
        <position position="158"/>
    </location>
    <ligand>
        <name>Mg(2+)</name>
        <dbReference type="ChEBI" id="CHEBI:18420"/>
    </ligand>
</feature>
<feature type="binding site" evidence="5">
    <location>
        <position position="153"/>
    </location>
    <ligand>
        <name>S-adenosyl-L-methionine</name>
        <dbReference type="ChEBI" id="CHEBI:59789"/>
    </ligand>
</feature>
<dbReference type="InterPro" id="IPR013216">
    <property type="entry name" value="Methyltransf_11"/>
</dbReference>
<evidence type="ECO:0000313" key="7">
    <source>
        <dbReference type="EMBL" id="CAG9768712.1"/>
    </source>
</evidence>
<dbReference type="EC" id="2.1.1.64" evidence="5"/>
<evidence type="ECO:0000256" key="1">
    <source>
        <dbReference type="ARBA" id="ARBA00022603"/>
    </source>
</evidence>
<comment type="pathway">
    <text evidence="5">Cofactor biosynthesis; ubiquinone biosynthesis.</text>
</comment>
<dbReference type="EC" id="2.1.1.114" evidence="5"/>
<keyword evidence="3 5" id="KW-0831">Ubiquinone biosynthesis</keyword>
<keyword evidence="4 5" id="KW-0949">S-adenosyl-L-methionine</keyword>
<accession>A0A9N9MP50</accession>
<keyword evidence="5" id="KW-0999">Mitochondrion inner membrane</keyword>
<feature type="binding site" evidence="5">
    <location>
        <position position="54"/>
    </location>
    <ligand>
        <name>S-adenosyl-L-methionine</name>
        <dbReference type="ChEBI" id="CHEBI:59789"/>
    </ligand>
</feature>
<dbReference type="SUPFAM" id="SSF53335">
    <property type="entry name" value="S-adenosyl-L-methionine-dependent methyltransferases"/>
    <property type="match status" value="1"/>
</dbReference>
<feature type="binding site" evidence="5">
    <location>
        <position position="88"/>
    </location>
    <ligand>
        <name>S-adenosyl-L-methionine</name>
        <dbReference type="ChEBI" id="CHEBI:59789"/>
    </ligand>
</feature>
<evidence type="ECO:0000256" key="5">
    <source>
        <dbReference type="HAMAP-Rule" id="MF_03190"/>
    </source>
</evidence>
<comment type="subcellular location">
    <subcellularLocation>
        <location evidence="5">Mitochondrion inner membrane</location>
        <topology evidence="5">Peripheral membrane protein</topology>
        <orientation evidence="5">Matrix side</orientation>
    </subcellularLocation>
</comment>
<dbReference type="GO" id="GO:0010420">
    <property type="term" value="F:polyprenyldihydroxybenzoate methyltransferase activity"/>
    <property type="evidence" value="ECO:0007669"/>
    <property type="project" value="UniProtKB-UniRule"/>
</dbReference>
<comment type="catalytic activity">
    <reaction evidence="5">
        <text>a 3,4-dihydroxy-5-(all-trans-polyprenyl)benzoate + S-adenosyl-L-methionine = a 4-hydroxy-3-methoxy-5-(all-trans-polyprenyl)benzoate + S-adenosyl-L-homocysteine + H(+)</text>
        <dbReference type="Rhea" id="RHEA:44452"/>
        <dbReference type="Rhea" id="RHEA-COMP:10930"/>
        <dbReference type="Rhea" id="RHEA-COMP:10931"/>
        <dbReference type="ChEBI" id="CHEBI:15378"/>
        <dbReference type="ChEBI" id="CHEBI:57856"/>
        <dbReference type="ChEBI" id="CHEBI:59789"/>
        <dbReference type="ChEBI" id="CHEBI:64694"/>
        <dbReference type="ChEBI" id="CHEBI:84443"/>
        <dbReference type="EC" id="2.1.1.114"/>
    </reaction>
</comment>
<comment type="similarity">
    <text evidence="5">Belongs to the class I-like SAM-binding methyltransferase superfamily. UbiG/COQ3 family.</text>
</comment>
<comment type="subunit">
    <text evidence="5">Component of a multi-subunit COQ enzyme complex.</text>
</comment>
<dbReference type="HAMAP" id="MF_00472">
    <property type="entry name" value="UbiG"/>
    <property type="match status" value="1"/>
</dbReference>
<organism evidence="7 8">
    <name type="scientific">Ceutorhynchus assimilis</name>
    <name type="common">cabbage seed weevil</name>
    <dbReference type="NCBI Taxonomy" id="467358"/>
    <lineage>
        <taxon>Eukaryota</taxon>
        <taxon>Metazoa</taxon>
        <taxon>Ecdysozoa</taxon>
        <taxon>Arthropoda</taxon>
        <taxon>Hexapoda</taxon>
        <taxon>Insecta</taxon>
        <taxon>Pterygota</taxon>
        <taxon>Neoptera</taxon>
        <taxon>Endopterygota</taxon>
        <taxon>Coleoptera</taxon>
        <taxon>Polyphaga</taxon>
        <taxon>Cucujiformia</taxon>
        <taxon>Curculionidae</taxon>
        <taxon>Ceutorhynchinae</taxon>
        <taxon>Ceutorhynchus</taxon>
    </lineage>
</organism>
<comment type="cofactor">
    <cofactor evidence="5">
        <name>Mg(2+)</name>
        <dbReference type="ChEBI" id="CHEBI:18420"/>
    </cofactor>
</comment>
<name>A0A9N9MP50_9CUCU</name>
<keyword evidence="5" id="KW-0472">Membrane</keyword>
<evidence type="ECO:0000256" key="3">
    <source>
        <dbReference type="ARBA" id="ARBA00022688"/>
    </source>
</evidence>
<dbReference type="InterPro" id="IPR010233">
    <property type="entry name" value="UbiG_MeTrfase"/>
</dbReference>
<gene>
    <name evidence="5" type="primary">coq3</name>
    <name evidence="7" type="ORF">CEUTPL_LOCUS9236</name>
</gene>
<evidence type="ECO:0000259" key="6">
    <source>
        <dbReference type="Pfam" id="PF08241"/>
    </source>
</evidence>
<dbReference type="GO" id="GO:0031314">
    <property type="term" value="C:extrinsic component of mitochondrial inner membrane"/>
    <property type="evidence" value="ECO:0007669"/>
    <property type="project" value="UniProtKB-UniRule"/>
</dbReference>
<dbReference type="NCBIfam" id="TIGR01983">
    <property type="entry name" value="UbiG"/>
    <property type="match status" value="1"/>
</dbReference>
<keyword evidence="1 5" id="KW-0489">Methyltransferase</keyword>
<feature type="binding site" evidence="5">
    <location>
        <position position="109"/>
    </location>
    <ligand>
        <name>S-adenosyl-L-methionine</name>
        <dbReference type="ChEBI" id="CHEBI:59789"/>
    </ligand>
</feature>
<feature type="domain" description="Methyltransferase type 11" evidence="6">
    <location>
        <begin position="85"/>
        <end position="180"/>
    </location>
</feature>
<dbReference type="EMBL" id="OU892281">
    <property type="protein sequence ID" value="CAG9768712.1"/>
    <property type="molecule type" value="Genomic_DNA"/>
</dbReference>
<dbReference type="Proteomes" id="UP001152799">
    <property type="component" value="Chromosome 5"/>
</dbReference>
<dbReference type="GO" id="GO:0046872">
    <property type="term" value="F:metal ion binding"/>
    <property type="evidence" value="ECO:0007669"/>
    <property type="project" value="UniProtKB-KW"/>
</dbReference>
<feature type="binding site" evidence="5">
    <location>
        <position position="157"/>
    </location>
    <ligand>
        <name>Mg(2+)</name>
        <dbReference type="ChEBI" id="CHEBI:18420"/>
    </ligand>
</feature>
<comment type="catalytic activity">
    <reaction evidence="5">
        <text>a 3-demethylubiquinol + S-adenosyl-L-methionine = a ubiquinol + S-adenosyl-L-homocysteine + H(+)</text>
        <dbReference type="Rhea" id="RHEA:44380"/>
        <dbReference type="Rhea" id="RHEA-COMP:9566"/>
        <dbReference type="Rhea" id="RHEA-COMP:10914"/>
        <dbReference type="ChEBI" id="CHEBI:15378"/>
        <dbReference type="ChEBI" id="CHEBI:17976"/>
        <dbReference type="ChEBI" id="CHEBI:57856"/>
        <dbReference type="ChEBI" id="CHEBI:59789"/>
        <dbReference type="ChEBI" id="CHEBI:84422"/>
        <dbReference type="EC" id="2.1.1.64"/>
    </reaction>
</comment>
<proteinExistence type="inferred from homology"/>
<evidence type="ECO:0000256" key="2">
    <source>
        <dbReference type="ARBA" id="ARBA00022679"/>
    </source>
</evidence>
<keyword evidence="5" id="KW-0460">Magnesium</keyword>
<evidence type="ECO:0000256" key="4">
    <source>
        <dbReference type="ARBA" id="ARBA00022691"/>
    </source>
</evidence>
<keyword evidence="8" id="KW-1185">Reference proteome</keyword>
<evidence type="ECO:0000313" key="8">
    <source>
        <dbReference type="Proteomes" id="UP001152799"/>
    </source>
</evidence>
<comment type="function">
    <text evidence="5">O-methyltransferase required for two non-consecutive steps during ubiquinone biosynthesis. Catalyzes the 2 O-methylation of 3,4-dihydroxy-5-(all-trans-polyprenyl)benzoic acid into 4-hydroxy-3-methoxy-5-(all-trans-polyprenyl)benzoic acid. Also catalyzes the last step of ubiquinone biosynthesis by mediating methylation of 3-demethylubiquinone into ubiquinone. Also able to mediate the methylation of 3-demethylubiquinol into ubiquinol.</text>
</comment>
<dbReference type="PANTHER" id="PTHR43464:SF19">
    <property type="entry name" value="UBIQUINONE BIOSYNTHESIS O-METHYLTRANSFERASE, MITOCHONDRIAL"/>
    <property type="match status" value="1"/>
</dbReference>
<dbReference type="CDD" id="cd02440">
    <property type="entry name" value="AdoMet_MTases"/>
    <property type="match status" value="1"/>
</dbReference>
<dbReference type="InterPro" id="IPR029063">
    <property type="entry name" value="SAM-dependent_MTases_sf"/>
</dbReference>
<dbReference type="AlphaFoldDB" id="A0A9N9MP50"/>
<dbReference type="GO" id="GO:0032259">
    <property type="term" value="P:methylation"/>
    <property type="evidence" value="ECO:0007669"/>
    <property type="project" value="UniProtKB-KW"/>
</dbReference>
<dbReference type="PANTHER" id="PTHR43464">
    <property type="entry name" value="METHYLTRANSFERASE"/>
    <property type="match status" value="1"/>
</dbReference>
<reference evidence="7" key="1">
    <citation type="submission" date="2022-01" db="EMBL/GenBank/DDBJ databases">
        <authorList>
            <person name="King R."/>
        </authorList>
    </citation>
    <scope>NUCLEOTIDE SEQUENCE</scope>
</reference>
<sequence length="277" mass="31498">MKLCRRFPMKLQQKMFSSKTTIDPQEIALFEKLTANWWDSQGPLKPLHAMNTLRVPLVRNGLINQGVVSKENIYSCTPLKGLSILDVGCGGGILSEALARLGAQVTGIDANPSAIDLAKHHALKNNLSINYLFTSIEEHAMENIEKYDAITASEVIEHVTNKEPFLDACVECLKPSGSMFMTTMNKTIFTEVFAIYAAENIFDLIPKGTHQIEKCIEPEQLQRILEKNYLQTKEIRGMFYNFLTNEWCWCLPTWISYSLHAVKPKERGRFLQKQLIK</sequence>
<dbReference type="GO" id="GO:0061542">
    <property type="term" value="F:3-demethylubiquinol 3-O-methyltransferase activity"/>
    <property type="evidence" value="ECO:0007669"/>
    <property type="project" value="UniProtKB-UniRule"/>
</dbReference>
<comment type="catalytic activity">
    <reaction evidence="5">
        <text>a 3-demethylubiquinone + S-adenosyl-L-methionine = a ubiquinone + S-adenosyl-L-homocysteine</text>
        <dbReference type="Rhea" id="RHEA:81215"/>
        <dbReference type="Rhea" id="RHEA-COMP:9565"/>
        <dbReference type="Rhea" id="RHEA-COMP:19654"/>
        <dbReference type="ChEBI" id="CHEBI:16389"/>
        <dbReference type="ChEBI" id="CHEBI:57856"/>
        <dbReference type="ChEBI" id="CHEBI:59789"/>
        <dbReference type="ChEBI" id="CHEBI:231825"/>
    </reaction>
</comment>
<dbReference type="EC" id="2.1.1.-" evidence="5"/>
<dbReference type="Pfam" id="PF08241">
    <property type="entry name" value="Methyltransf_11"/>
    <property type="match status" value="1"/>
</dbReference>
<dbReference type="OrthoDB" id="6815431at2759"/>
<keyword evidence="5" id="KW-0496">Mitochondrion</keyword>
<keyword evidence="2 5" id="KW-0808">Transferase</keyword>
<protein>
    <recommendedName>
        <fullName evidence="5">Ubiquinone biosynthesis O-methyltransferase, mitochondrial</fullName>
    </recommendedName>
    <alternativeName>
        <fullName evidence="5">3-demethylubiquinol 3-O-methyltransferase</fullName>
        <ecNumber evidence="5">2.1.1.64</ecNumber>
    </alternativeName>
    <alternativeName>
        <fullName evidence="5">3-demethylubiquinone 3-O-methyltransferase</fullName>
        <ecNumber evidence="5">2.1.1.-</ecNumber>
    </alternativeName>
    <alternativeName>
        <fullName evidence="5">Polyprenyldihydroxybenzoate methyltransferase</fullName>
        <ecNumber evidence="5">2.1.1.114</ecNumber>
    </alternativeName>
</protein>